<protein>
    <submittedName>
        <fullName evidence="1">Uncharacterized protein</fullName>
    </submittedName>
</protein>
<organism evidence="1">
    <name type="scientific">Arundo donax</name>
    <name type="common">Giant reed</name>
    <name type="synonym">Donax arundinaceus</name>
    <dbReference type="NCBI Taxonomy" id="35708"/>
    <lineage>
        <taxon>Eukaryota</taxon>
        <taxon>Viridiplantae</taxon>
        <taxon>Streptophyta</taxon>
        <taxon>Embryophyta</taxon>
        <taxon>Tracheophyta</taxon>
        <taxon>Spermatophyta</taxon>
        <taxon>Magnoliopsida</taxon>
        <taxon>Liliopsida</taxon>
        <taxon>Poales</taxon>
        <taxon>Poaceae</taxon>
        <taxon>PACMAD clade</taxon>
        <taxon>Arundinoideae</taxon>
        <taxon>Arundineae</taxon>
        <taxon>Arundo</taxon>
    </lineage>
</organism>
<sequence>MRSPSLVLLLAAALVVQWIAISAMTLDTVSSWKHTEAYVASLLSRLLVHQVTLAVQRVY</sequence>
<dbReference type="AlphaFoldDB" id="A0A0A9F173"/>
<dbReference type="EMBL" id="GBRH01192932">
    <property type="protein sequence ID" value="JAE04964.1"/>
    <property type="molecule type" value="Transcribed_RNA"/>
</dbReference>
<evidence type="ECO:0000313" key="1">
    <source>
        <dbReference type="EMBL" id="JAE04964.1"/>
    </source>
</evidence>
<reference evidence="1" key="1">
    <citation type="submission" date="2014-09" db="EMBL/GenBank/DDBJ databases">
        <authorList>
            <person name="Magalhaes I.L.F."/>
            <person name="Oliveira U."/>
            <person name="Santos F.R."/>
            <person name="Vidigal T.H.D.A."/>
            <person name="Brescovit A.D."/>
            <person name="Santos A.J."/>
        </authorList>
    </citation>
    <scope>NUCLEOTIDE SEQUENCE</scope>
    <source>
        <tissue evidence="1">Shoot tissue taken approximately 20 cm above the soil surface</tissue>
    </source>
</reference>
<reference evidence="1" key="2">
    <citation type="journal article" date="2015" name="Data Brief">
        <title>Shoot transcriptome of the giant reed, Arundo donax.</title>
        <authorList>
            <person name="Barrero R.A."/>
            <person name="Guerrero F.D."/>
            <person name="Moolhuijzen P."/>
            <person name="Goolsby J.A."/>
            <person name="Tidwell J."/>
            <person name="Bellgard S.E."/>
            <person name="Bellgard M.I."/>
        </authorList>
    </citation>
    <scope>NUCLEOTIDE SEQUENCE</scope>
    <source>
        <tissue evidence="1">Shoot tissue taken approximately 20 cm above the soil surface</tissue>
    </source>
</reference>
<proteinExistence type="predicted"/>
<accession>A0A0A9F173</accession>
<name>A0A0A9F173_ARUDO</name>